<dbReference type="RefSeq" id="WP_184772270.1">
    <property type="nucleotide sequence ID" value="NZ_JACHGI010000014.1"/>
</dbReference>
<proteinExistence type="inferred from homology"/>
<sequence>MKIAVHCLDNPGAVELRLKHYDAHKAYLSQGNVKTVISGPLLAADGETMIGSLFVFEAENVAEVEAFNAADPFNKAGIWGDVRIHPFNLRVDNRS</sequence>
<evidence type="ECO:0000259" key="2">
    <source>
        <dbReference type="Pfam" id="PF03795"/>
    </source>
</evidence>
<dbReference type="Pfam" id="PF03795">
    <property type="entry name" value="YCII"/>
    <property type="match status" value="1"/>
</dbReference>
<gene>
    <name evidence="3" type="ORF">HNQ96_005038</name>
</gene>
<dbReference type="Proteomes" id="UP000532373">
    <property type="component" value="Unassembled WGS sequence"/>
</dbReference>
<feature type="domain" description="YCII-related" evidence="2">
    <location>
        <begin position="1"/>
        <end position="88"/>
    </location>
</feature>
<comment type="caution">
    <text evidence="3">The sequence shown here is derived from an EMBL/GenBank/DDBJ whole genome shotgun (WGS) entry which is preliminary data.</text>
</comment>
<dbReference type="Gene3D" id="3.30.70.1060">
    <property type="entry name" value="Dimeric alpha+beta barrel"/>
    <property type="match status" value="1"/>
</dbReference>
<reference evidence="3 4" key="1">
    <citation type="submission" date="2020-08" db="EMBL/GenBank/DDBJ databases">
        <title>Genomic Encyclopedia of Type Strains, Phase IV (KMG-IV): sequencing the most valuable type-strain genomes for metagenomic binning, comparative biology and taxonomic classification.</title>
        <authorList>
            <person name="Goeker M."/>
        </authorList>
    </citation>
    <scope>NUCLEOTIDE SEQUENCE [LARGE SCALE GENOMIC DNA]</scope>
    <source>
        <strain evidence="3 4">DSM 17454</strain>
    </source>
</reference>
<dbReference type="SUPFAM" id="SSF54909">
    <property type="entry name" value="Dimeric alpha+beta barrel"/>
    <property type="match status" value="1"/>
</dbReference>
<dbReference type="InterPro" id="IPR051807">
    <property type="entry name" value="Sec-metab_biosynth-assoc"/>
</dbReference>
<dbReference type="PANTHER" id="PTHR33606:SF3">
    <property type="entry name" value="PROTEIN YCII"/>
    <property type="match status" value="1"/>
</dbReference>
<dbReference type="PANTHER" id="PTHR33606">
    <property type="entry name" value="PROTEIN YCII"/>
    <property type="match status" value="1"/>
</dbReference>
<evidence type="ECO:0000256" key="1">
    <source>
        <dbReference type="ARBA" id="ARBA00007689"/>
    </source>
</evidence>
<name>A0A8E2BF85_9HYPH</name>
<comment type="similarity">
    <text evidence="1">Belongs to the YciI family.</text>
</comment>
<organism evidence="3 4">
    <name type="scientific">Aminobacter carboxidus</name>
    <dbReference type="NCBI Taxonomy" id="376165"/>
    <lineage>
        <taxon>Bacteria</taxon>
        <taxon>Pseudomonadati</taxon>
        <taxon>Pseudomonadota</taxon>
        <taxon>Alphaproteobacteria</taxon>
        <taxon>Hyphomicrobiales</taxon>
        <taxon>Phyllobacteriaceae</taxon>
        <taxon>Aminobacter</taxon>
    </lineage>
</organism>
<protein>
    <recommendedName>
        <fullName evidence="2">YCII-related domain-containing protein</fullName>
    </recommendedName>
</protein>
<dbReference type="AlphaFoldDB" id="A0A8E2BF85"/>
<evidence type="ECO:0000313" key="3">
    <source>
        <dbReference type="EMBL" id="MBB6469149.1"/>
    </source>
</evidence>
<dbReference type="InterPro" id="IPR005545">
    <property type="entry name" value="YCII"/>
</dbReference>
<dbReference type="EMBL" id="JACHGI010000014">
    <property type="protein sequence ID" value="MBB6469149.1"/>
    <property type="molecule type" value="Genomic_DNA"/>
</dbReference>
<evidence type="ECO:0000313" key="4">
    <source>
        <dbReference type="Proteomes" id="UP000532373"/>
    </source>
</evidence>
<accession>A0A8E2BF85</accession>
<dbReference type="InterPro" id="IPR011008">
    <property type="entry name" value="Dimeric_a/b-barrel"/>
</dbReference>